<dbReference type="RefSeq" id="WP_215486266.1">
    <property type="nucleotide sequence ID" value="NZ_BAAAPJ010000001.1"/>
</dbReference>
<keyword evidence="3" id="KW-1185">Reference proteome</keyword>
<gene>
    <name evidence="2" type="ORF">J0P97_02870</name>
</gene>
<sequence>MAFASPTLPIGGAPRVNLLPRAVTERRERVALLRRWGMGLLGVVAVVVLAAAGAFALQVAAAQRLASENARTTDLLSRVAALQPVSQKLTLERELNAFRSEAMGTDLTWADVLGTVRATLPAGVAVFEYTLRPGALVDTEDAAPAAGVAGTVKFSSGTPTDIVGLIRSIRALPGVLAADGWSYTLSGDEYQYELRVILDQSVYTGTYTQEADQ</sequence>
<reference evidence="2 3" key="1">
    <citation type="submission" date="2021-03" db="EMBL/GenBank/DDBJ databases">
        <title>Microbacterium pauli sp. nov., isolated from microfiltered milk.</title>
        <authorList>
            <person name="Bellassi P."/>
            <person name="Fontana A."/>
            <person name="Callegari M.L."/>
            <person name="Lorenzo M."/>
            <person name="Cappa F."/>
        </authorList>
    </citation>
    <scope>NUCLEOTIDE SEQUENCE [LARGE SCALE GENOMIC DNA]</scope>
    <source>
        <strain evidence="2 3">DSM 18909</strain>
    </source>
</reference>
<comment type="caution">
    <text evidence="2">The sequence shown here is derived from an EMBL/GenBank/DDBJ whole genome shotgun (WGS) entry which is preliminary data.</text>
</comment>
<feature type="transmembrane region" description="Helical" evidence="1">
    <location>
        <begin position="36"/>
        <end position="57"/>
    </location>
</feature>
<accession>A0ABS5XST0</accession>
<dbReference type="Proteomes" id="UP000740605">
    <property type="component" value="Unassembled WGS sequence"/>
</dbReference>
<keyword evidence="1" id="KW-0812">Transmembrane</keyword>
<keyword evidence="1" id="KW-1133">Transmembrane helix</keyword>
<protein>
    <recommendedName>
        <fullName evidence="4">Fimbrial assembly protein</fullName>
    </recommendedName>
</protein>
<evidence type="ECO:0000313" key="3">
    <source>
        <dbReference type="Proteomes" id="UP000740605"/>
    </source>
</evidence>
<organism evidence="2 3">
    <name type="scientific">Microbacterium flavum</name>
    <dbReference type="NCBI Taxonomy" id="415216"/>
    <lineage>
        <taxon>Bacteria</taxon>
        <taxon>Bacillati</taxon>
        <taxon>Actinomycetota</taxon>
        <taxon>Actinomycetes</taxon>
        <taxon>Micrococcales</taxon>
        <taxon>Microbacteriaceae</taxon>
        <taxon>Microbacterium</taxon>
    </lineage>
</organism>
<name>A0ABS5XST0_9MICO</name>
<proteinExistence type="predicted"/>
<evidence type="ECO:0000256" key="1">
    <source>
        <dbReference type="SAM" id="Phobius"/>
    </source>
</evidence>
<dbReference type="EMBL" id="JAFLHG010000002">
    <property type="protein sequence ID" value="MBT8797016.1"/>
    <property type="molecule type" value="Genomic_DNA"/>
</dbReference>
<evidence type="ECO:0000313" key="2">
    <source>
        <dbReference type="EMBL" id="MBT8797016.1"/>
    </source>
</evidence>
<evidence type="ECO:0008006" key="4">
    <source>
        <dbReference type="Google" id="ProtNLM"/>
    </source>
</evidence>
<keyword evidence="1" id="KW-0472">Membrane</keyword>